<dbReference type="InterPro" id="IPR051262">
    <property type="entry name" value="SMP-30/CGR1_Lactonase"/>
</dbReference>
<dbReference type="PANTHER" id="PTHR47572">
    <property type="entry name" value="LIPOPROTEIN-RELATED"/>
    <property type="match status" value="1"/>
</dbReference>
<sequence length="317" mass="34330">MTPISLDAVDFTARDLSRPECVLALRNGTLFVSDKRGGITRIAPDGAQVLLGQGPVVPNGIALLRDGSFAIANLSDSGGVWRLAPDGTLRQEIDSIAGRRLGSVNFVRTDRQGRLWICVSTLRPGEDQYRTDIADGFIALRDERGIRVVAEGLCWTNECLPDEDAGCLYVNETFGRRLTRFSMDADGTLSDRVTVATFGHGDYPDGLTQDAEGGLWVVSVGSNRLIRVAPDGTRQVMLEDSDAAHLEALEQSLQAKRLTRPMIHEARSKRLRNISSLAFSGPDLRTGLMGSLAGDALARFAAPVAGKPPVQWDWSTP</sequence>
<dbReference type="Pfam" id="PF08450">
    <property type="entry name" value="SGL"/>
    <property type="match status" value="1"/>
</dbReference>
<dbReference type="EMBL" id="JACTNG010000014">
    <property type="protein sequence ID" value="MBO1081307.1"/>
    <property type="molecule type" value="Genomic_DNA"/>
</dbReference>
<dbReference type="Gene3D" id="2.120.10.30">
    <property type="entry name" value="TolB, C-terminal domain"/>
    <property type="match status" value="1"/>
</dbReference>
<protein>
    <submittedName>
        <fullName evidence="3">SMP-30/gluconolactonase/LRE family protein</fullName>
    </submittedName>
</protein>
<dbReference type="RefSeq" id="WP_207419486.1">
    <property type="nucleotide sequence ID" value="NZ_CP061177.1"/>
</dbReference>
<dbReference type="SUPFAM" id="SSF63829">
    <property type="entry name" value="Calcium-dependent phosphotriesterase"/>
    <property type="match status" value="1"/>
</dbReference>
<comment type="caution">
    <text evidence="3">The sequence shown here is derived from an EMBL/GenBank/DDBJ whole genome shotgun (WGS) entry which is preliminary data.</text>
</comment>
<evidence type="ECO:0000313" key="3">
    <source>
        <dbReference type="EMBL" id="MBO1081307.1"/>
    </source>
</evidence>
<name>A0ABS3KV11_9PROT</name>
<keyword evidence="4" id="KW-1185">Reference proteome</keyword>
<proteinExistence type="predicted"/>
<dbReference type="Proteomes" id="UP001518989">
    <property type="component" value="Unassembled WGS sequence"/>
</dbReference>
<dbReference type="InterPro" id="IPR013658">
    <property type="entry name" value="SGL"/>
</dbReference>
<dbReference type="PANTHER" id="PTHR47572:SF4">
    <property type="entry name" value="LACTONASE DRP35"/>
    <property type="match status" value="1"/>
</dbReference>
<evidence type="ECO:0000313" key="4">
    <source>
        <dbReference type="Proteomes" id="UP001518989"/>
    </source>
</evidence>
<dbReference type="InterPro" id="IPR011042">
    <property type="entry name" value="6-blade_b-propeller_TolB-like"/>
</dbReference>
<organism evidence="3 4">
    <name type="scientific">Roseomonas haemaphysalidis</name>
    <dbReference type="NCBI Taxonomy" id="2768162"/>
    <lineage>
        <taxon>Bacteria</taxon>
        <taxon>Pseudomonadati</taxon>
        <taxon>Pseudomonadota</taxon>
        <taxon>Alphaproteobacteria</taxon>
        <taxon>Acetobacterales</taxon>
        <taxon>Roseomonadaceae</taxon>
        <taxon>Roseomonas</taxon>
    </lineage>
</organism>
<keyword evidence="1" id="KW-0378">Hydrolase</keyword>
<feature type="domain" description="SMP-30/Gluconolactonase/LRE-like region" evidence="2">
    <location>
        <begin position="20"/>
        <end position="234"/>
    </location>
</feature>
<gene>
    <name evidence="3" type="ORF">IAI61_19930</name>
</gene>
<reference evidence="3 4" key="1">
    <citation type="submission" date="2020-09" db="EMBL/GenBank/DDBJ databases">
        <title>Roseomonas.</title>
        <authorList>
            <person name="Zhu W."/>
        </authorList>
    </citation>
    <scope>NUCLEOTIDE SEQUENCE [LARGE SCALE GENOMIC DNA]</scope>
    <source>
        <strain evidence="3 4">573</strain>
    </source>
</reference>
<evidence type="ECO:0000256" key="1">
    <source>
        <dbReference type="ARBA" id="ARBA00022801"/>
    </source>
</evidence>
<evidence type="ECO:0000259" key="2">
    <source>
        <dbReference type="Pfam" id="PF08450"/>
    </source>
</evidence>
<accession>A0ABS3KV11</accession>